<feature type="compositionally biased region" description="Basic and acidic residues" evidence="1">
    <location>
        <begin position="185"/>
        <end position="198"/>
    </location>
</feature>
<accession>A0A499V293</accession>
<name>A0A499V293_9ACTN</name>
<gene>
    <name evidence="3" type="ORF">SSPO_058170</name>
</gene>
<organism evidence="3 4">
    <name type="scientific">Streptomyces antimycoticus</name>
    <dbReference type="NCBI Taxonomy" id="68175"/>
    <lineage>
        <taxon>Bacteria</taxon>
        <taxon>Bacillati</taxon>
        <taxon>Actinomycetota</taxon>
        <taxon>Actinomycetes</taxon>
        <taxon>Kitasatosporales</taxon>
        <taxon>Streptomycetaceae</taxon>
        <taxon>Streptomyces</taxon>
        <taxon>Streptomyces violaceusniger group</taxon>
    </lineage>
</organism>
<reference evidence="3 4" key="1">
    <citation type="journal article" date="2020" name="Int. J. Syst. Evol. Microbiol.">
        <title>Reclassification of Streptomyces castelarensis and Streptomyces sporoclivatus as later heterotypic synonyms of Streptomyces antimycoticus.</title>
        <authorList>
            <person name="Komaki H."/>
            <person name="Tamura T."/>
        </authorList>
    </citation>
    <scope>NUCLEOTIDE SEQUENCE [LARGE SCALE GENOMIC DNA]</scope>
    <source>
        <strain evidence="3 4">NBRC 100767</strain>
    </source>
</reference>
<feature type="region of interest" description="Disordered" evidence="1">
    <location>
        <begin position="36"/>
        <end position="63"/>
    </location>
</feature>
<dbReference type="Pfam" id="PF13546">
    <property type="entry name" value="DDE_5"/>
    <property type="match status" value="1"/>
</dbReference>
<evidence type="ECO:0000313" key="3">
    <source>
        <dbReference type="EMBL" id="BBJ43099.1"/>
    </source>
</evidence>
<dbReference type="Proteomes" id="UP000463951">
    <property type="component" value="Chromosome"/>
</dbReference>
<dbReference type="InterPro" id="IPR038721">
    <property type="entry name" value="IS701-like_DDE_dom"/>
</dbReference>
<dbReference type="EMBL" id="AP019620">
    <property type="protein sequence ID" value="BBJ43099.1"/>
    <property type="molecule type" value="Genomic_DNA"/>
</dbReference>
<evidence type="ECO:0000256" key="1">
    <source>
        <dbReference type="SAM" id="MobiDB-lite"/>
    </source>
</evidence>
<evidence type="ECO:0000259" key="2">
    <source>
        <dbReference type="Pfam" id="PF13546"/>
    </source>
</evidence>
<evidence type="ECO:0000313" key="4">
    <source>
        <dbReference type="Proteomes" id="UP000463951"/>
    </source>
</evidence>
<dbReference type="AlphaFoldDB" id="A0A499V293"/>
<sequence>MIVSDADHDVTRLAWVLRDLPVELVGRVRSDRVMRLPKPPRMHGVNGRPPKHGPEFRFPKPETWPKPAITTVTDTTNYGKAETQAWDRVHPRLTHRSSWLDHDGELPLVEGTLVAHTQLRLVRPLAADLRRPWEKPTTSGRLTPARVRRGFRNIRAHLACPTRVPKPRGAGPGRPPGTKNKQRAPRYDVGKTVKRPETLKAIGKPGRSCR</sequence>
<proteinExistence type="predicted"/>
<feature type="domain" description="Transposase IS701-like DDE" evidence="2">
    <location>
        <begin position="2"/>
        <end position="91"/>
    </location>
</feature>
<protein>
    <recommendedName>
        <fullName evidence="2">Transposase IS701-like DDE domain-containing protein</fullName>
    </recommendedName>
</protein>
<feature type="region of interest" description="Disordered" evidence="1">
    <location>
        <begin position="161"/>
        <end position="210"/>
    </location>
</feature>